<gene>
    <name evidence="3" type="primary">PBP1</name>
    <name evidence="3" type="ORF">IWW36_002915</name>
</gene>
<dbReference type="AlphaFoldDB" id="A0A9W8IDT6"/>
<feature type="region of interest" description="Disordered" evidence="1">
    <location>
        <begin position="277"/>
        <end position="333"/>
    </location>
</feature>
<reference evidence="3" key="1">
    <citation type="submission" date="2022-07" db="EMBL/GenBank/DDBJ databases">
        <title>Phylogenomic reconstructions and comparative analyses of Kickxellomycotina fungi.</title>
        <authorList>
            <person name="Reynolds N.K."/>
            <person name="Stajich J.E."/>
            <person name="Barry K."/>
            <person name="Grigoriev I.V."/>
            <person name="Crous P."/>
            <person name="Smith M.E."/>
        </authorList>
    </citation>
    <scope>NUCLEOTIDE SEQUENCE</scope>
    <source>
        <strain evidence="3">NRRL 1566</strain>
    </source>
</reference>
<dbReference type="InterPro" id="IPR045117">
    <property type="entry name" value="ATXN2-like"/>
</dbReference>
<dbReference type="GO" id="GO:0010494">
    <property type="term" value="C:cytoplasmic stress granule"/>
    <property type="evidence" value="ECO:0007669"/>
    <property type="project" value="TreeGrafter"/>
</dbReference>
<feature type="region of interest" description="Disordered" evidence="1">
    <location>
        <begin position="470"/>
        <end position="533"/>
    </location>
</feature>
<feature type="compositionally biased region" description="Basic and acidic residues" evidence="1">
    <location>
        <begin position="488"/>
        <end position="499"/>
    </location>
</feature>
<sequence length="851" mass="90912">MAAFNDKSRNTKTTAGSQAASSGRNVLVAKDANTTAPYYKAQSKDYLARHELIEGEEHDQVEAMHRRLLYLLAFLVGTQVSVRTTNGDMYHGVLCSINPNDAQSVVLQYAYLQNSGKPAVPIETLVIRGSDCLEIVGEATFSNDTPVSSSAGFKTDTDISRHNDQISARELHRWVPDEGDSLELLEGGLESTAVPGQSWDQFATNEQLFGLTTDFDEEIYTTKLDRSRADFKEREREAIRIAQEIQNTPFLNSHVAEERQEVAADDSDMDEEDRYGAVLRPSGAPGKYVPPYLRGKTESPVQPKHAAAESKSGSEQLVRSSTPPGSDAKKGTVQPNNAVAAAALAKLNIRTTGHASGKSDDKPIAPQTSGASPAILAADPAITALSKSTATSNNKLLANLRSNKHRVDAAALNKPMADITEKLNSERERIHQHKQALLKTRISDLVKFHQSFKLPTPMPDDIAEMVGCKKQDESQRTVNSSSAASAKADTKQLESKKNLEMSLSNSKTRDEKSAGASKAVADEDAAKTKADQKKPAFKLNAKASSFKPNASAVPFVPKFSTTSSRASSSAGTSEFNVFFGRRTLKKAALPLWGGAFQLPDAPASEDNAPTWPFGTRTYRCQFVPDELEAMAYPPQGYMPPYGYGYYPNYQYPPQMHMIPPGAGAPISASSPYSAAAYSGRPVNAYVSSTPGYPSPVMVGAGRSPIINAASMPTPPAVNPLPHIQGMGGAAASGSQQATPEIAPMAVEGSSQTSHIGCTGSEGSGVLYGAPPGPHIHMGMVPPPMTFNGMHAGAAYMGATTQGYQPMPMPMGYAQYPPAPPYGGTSPPGMVMMQNSPHPEQNMPSSSRPSGI</sequence>
<feature type="compositionally biased region" description="Polar residues" evidence="1">
    <location>
        <begin position="832"/>
        <end position="851"/>
    </location>
</feature>
<feature type="domain" description="LsmAD" evidence="2">
    <location>
        <begin position="209"/>
        <end position="281"/>
    </location>
</feature>
<evidence type="ECO:0000313" key="4">
    <source>
        <dbReference type="Proteomes" id="UP001139887"/>
    </source>
</evidence>
<comment type="caution">
    <text evidence="3">The sequence shown here is derived from an EMBL/GenBank/DDBJ whole genome shotgun (WGS) entry which is preliminary data.</text>
</comment>
<feature type="compositionally biased region" description="Basic and acidic residues" evidence="1">
    <location>
        <begin position="520"/>
        <end position="533"/>
    </location>
</feature>
<accession>A0A9W8IDT6</accession>
<feature type="region of interest" description="Disordered" evidence="1">
    <location>
        <begin position="1"/>
        <end position="20"/>
    </location>
</feature>
<dbReference type="GO" id="GO:0003729">
    <property type="term" value="F:mRNA binding"/>
    <property type="evidence" value="ECO:0007669"/>
    <property type="project" value="TreeGrafter"/>
</dbReference>
<keyword evidence="4" id="KW-1185">Reference proteome</keyword>
<dbReference type="InterPro" id="IPR025852">
    <property type="entry name" value="SM_dom_ATX"/>
</dbReference>
<feature type="compositionally biased region" description="Polar residues" evidence="1">
    <location>
        <begin position="311"/>
        <end position="324"/>
    </location>
</feature>
<dbReference type="SMART" id="SM01272">
    <property type="entry name" value="LsmAD"/>
    <property type="match status" value="1"/>
</dbReference>
<dbReference type="InterPro" id="IPR009604">
    <property type="entry name" value="LsmAD_domain"/>
</dbReference>
<organism evidence="3 4">
    <name type="scientific">Coemansia brasiliensis</name>
    <dbReference type="NCBI Taxonomy" id="2650707"/>
    <lineage>
        <taxon>Eukaryota</taxon>
        <taxon>Fungi</taxon>
        <taxon>Fungi incertae sedis</taxon>
        <taxon>Zoopagomycota</taxon>
        <taxon>Kickxellomycotina</taxon>
        <taxon>Kickxellomycetes</taxon>
        <taxon>Kickxellales</taxon>
        <taxon>Kickxellaceae</taxon>
        <taxon>Coemansia</taxon>
    </lineage>
</organism>
<dbReference type="PANTHER" id="PTHR12854:SF7">
    <property type="entry name" value="ATAXIN-2 HOMOLOG"/>
    <property type="match status" value="1"/>
</dbReference>
<evidence type="ECO:0000259" key="2">
    <source>
        <dbReference type="SMART" id="SM01272"/>
    </source>
</evidence>
<dbReference type="Pfam" id="PF06741">
    <property type="entry name" value="LsmAD"/>
    <property type="match status" value="1"/>
</dbReference>
<dbReference type="EMBL" id="JANBUW010000111">
    <property type="protein sequence ID" value="KAJ2849031.1"/>
    <property type="molecule type" value="Genomic_DNA"/>
</dbReference>
<evidence type="ECO:0000313" key="3">
    <source>
        <dbReference type="EMBL" id="KAJ2849031.1"/>
    </source>
</evidence>
<feature type="compositionally biased region" description="Polar residues" evidence="1">
    <location>
        <begin position="11"/>
        <end position="20"/>
    </location>
</feature>
<protein>
    <submittedName>
        <fullName evidence="3">Poly(A)-binding protein binding protein</fullName>
    </submittedName>
</protein>
<name>A0A9W8IDT6_9FUNG</name>
<dbReference type="PANTHER" id="PTHR12854">
    <property type="entry name" value="ATAXIN 2-RELATED"/>
    <property type="match status" value="1"/>
</dbReference>
<dbReference type="Pfam" id="PF14438">
    <property type="entry name" value="SM-ATX"/>
    <property type="match status" value="1"/>
</dbReference>
<dbReference type="GO" id="GO:0034063">
    <property type="term" value="P:stress granule assembly"/>
    <property type="evidence" value="ECO:0007669"/>
    <property type="project" value="TreeGrafter"/>
</dbReference>
<feature type="region of interest" description="Disordered" evidence="1">
    <location>
        <begin position="824"/>
        <end position="851"/>
    </location>
</feature>
<dbReference type="Proteomes" id="UP001139887">
    <property type="component" value="Unassembled WGS sequence"/>
</dbReference>
<proteinExistence type="predicted"/>
<evidence type="ECO:0000256" key="1">
    <source>
        <dbReference type="SAM" id="MobiDB-lite"/>
    </source>
</evidence>
<dbReference type="OrthoDB" id="2275718at2759"/>